<dbReference type="SUPFAM" id="SSF57716">
    <property type="entry name" value="Glucocorticoid receptor-like (DNA-binding domain)"/>
    <property type="match status" value="1"/>
</dbReference>
<feature type="binding site" evidence="1">
    <location>
        <position position="52"/>
    </location>
    <ligand>
        <name>Zn(2+)</name>
        <dbReference type="ChEBI" id="CHEBI:29105"/>
    </ligand>
</feature>
<evidence type="ECO:0000256" key="2">
    <source>
        <dbReference type="SAM" id="MobiDB-lite"/>
    </source>
</evidence>
<proteinExistence type="predicted"/>
<evidence type="ECO:0000256" key="1">
    <source>
        <dbReference type="PROSITE-ProRule" id="PRU01263"/>
    </source>
</evidence>
<dbReference type="Pfam" id="PF07776">
    <property type="entry name" value="zf-AD"/>
    <property type="match status" value="1"/>
</dbReference>
<protein>
    <recommendedName>
        <fullName evidence="3">ZAD domain-containing protein</fullName>
    </recommendedName>
</protein>
<dbReference type="InterPro" id="IPR012934">
    <property type="entry name" value="Znf_AD"/>
</dbReference>
<dbReference type="EnsemblMetazoa" id="AEPI009783-RA">
    <property type="protein sequence ID" value="AEPI009783-PA"/>
    <property type="gene ID" value="AEPI009783"/>
</dbReference>
<feature type="region of interest" description="Disordered" evidence="2">
    <location>
        <begin position="196"/>
        <end position="220"/>
    </location>
</feature>
<dbReference type="PROSITE" id="PS51915">
    <property type="entry name" value="ZAD"/>
    <property type="match status" value="1"/>
</dbReference>
<dbReference type="SMART" id="SM00868">
    <property type="entry name" value="zf-AD"/>
    <property type="match status" value="1"/>
</dbReference>
<keyword evidence="1" id="KW-0479">Metal-binding</keyword>
<feature type="compositionally biased region" description="Polar residues" evidence="2">
    <location>
        <begin position="207"/>
        <end position="220"/>
    </location>
</feature>
<accession>A0A182PS48</accession>
<dbReference type="GO" id="GO:0005634">
    <property type="term" value="C:nucleus"/>
    <property type="evidence" value="ECO:0007669"/>
    <property type="project" value="InterPro"/>
</dbReference>
<evidence type="ECO:0000259" key="3">
    <source>
        <dbReference type="PROSITE" id="PS51915"/>
    </source>
</evidence>
<keyword evidence="1" id="KW-0862">Zinc</keyword>
<feature type="compositionally biased region" description="Basic and acidic residues" evidence="2">
    <location>
        <begin position="165"/>
        <end position="179"/>
    </location>
</feature>
<keyword evidence="5" id="KW-1185">Reference proteome</keyword>
<evidence type="ECO:0000313" key="4">
    <source>
        <dbReference type="EnsemblMetazoa" id="AEPI009783-PA"/>
    </source>
</evidence>
<feature type="binding site" evidence="1">
    <location>
        <position position="9"/>
    </location>
    <ligand>
        <name>Zn(2+)</name>
        <dbReference type="ChEBI" id="CHEBI:29105"/>
    </ligand>
</feature>
<feature type="region of interest" description="Disordered" evidence="2">
    <location>
        <begin position="136"/>
        <end position="179"/>
    </location>
</feature>
<dbReference type="AlphaFoldDB" id="A0A182PS48"/>
<organism evidence="4 5">
    <name type="scientific">Anopheles epiroticus</name>
    <dbReference type="NCBI Taxonomy" id="199890"/>
    <lineage>
        <taxon>Eukaryota</taxon>
        <taxon>Metazoa</taxon>
        <taxon>Ecdysozoa</taxon>
        <taxon>Arthropoda</taxon>
        <taxon>Hexapoda</taxon>
        <taxon>Insecta</taxon>
        <taxon>Pterygota</taxon>
        <taxon>Neoptera</taxon>
        <taxon>Endopterygota</taxon>
        <taxon>Diptera</taxon>
        <taxon>Nematocera</taxon>
        <taxon>Culicoidea</taxon>
        <taxon>Culicidae</taxon>
        <taxon>Anophelinae</taxon>
        <taxon>Anopheles</taxon>
    </lineage>
</organism>
<sequence length="254" mass="28631">PFNNEEDYCHFCLGVSNVHAVFSLHRPDLLGIIDNVIGINLTCDAENTFSLCEDCISTMETFVAFRHKCRKHYETMREMKIMNQAMKRLQPLLQASGNSSMVTDSPINGIPSSSHRNNHDEAQLSDAIDVFNTPARHNEPIVNGHDSSFTARKRPLPTLNTDSRVPSKKERSKKVVKDKSKFHHIREIMNRFRTNQHRNGDTCDGGLNSSGSYTQNSDSTDTIHNTSVDVEVKLTQTVCKPCVVIVEKMLTDAR</sequence>
<keyword evidence="1" id="KW-0863">Zinc-finger</keyword>
<reference evidence="5" key="1">
    <citation type="submission" date="2013-03" db="EMBL/GenBank/DDBJ databases">
        <title>The Genome Sequence of Anopheles epiroticus epiroticus2.</title>
        <authorList>
            <consortium name="The Broad Institute Genomics Platform"/>
            <person name="Neafsey D.E."/>
            <person name="Howell P."/>
            <person name="Walker B."/>
            <person name="Young S.K."/>
            <person name="Zeng Q."/>
            <person name="Gargeya S."/>
            <person name="Fitzgerald M."/>
            <person name="Haas B."/>
            <person name="Abouelleil A."/>
            <person name="Allen A.W."/>
            <person name="Alvarado L."/>
            <person name="Arachchi H.M."/>
            <person name="Berlin A.M."/>
            <person name="Chapman S.B."/>
            <person name="Gainer-Dewar J."/>
            <person name="Goldberg J."/>
            <person name="Griggs A."/>
            <person name="Gujja S."/>
            <person name="Hansen M."/>
            <person name="Howarth C."/>
            <person name="Imamovic A."/>
            <person name="Ireland A."/>
            <person name="Larimer J."/>
            <person name="McCowan C."/>
            <person name="Murphy C."/>
            <person name="Pearson M."/>
            <person name="Poon T.W."/>
            <person name="Priest M."/>
            <person name="Roberts A."/>
            <person name="Saif S."/>
            <person name="Shea T."/>
            <person name="Sisk P."/>
            <person name="Sykes S."/>
            <person name="Wortman J."/>
            <person name="Nusbaum C."/>
            <person name="Birren B."/>
        </authorList>
    </citation>
    <scope>NUCLEOTIDE SEQUENCE [LARGE SCALE GENOMIC DNA]</scope>
    <source>
        <strain evidence="5">Epiroticus2</strain>
    </source>
</reference>
<feature type="binding site" evidence="1">
    <location>
        <position position="55"/>
    </location>
    <ligand>
        <name>Zn(2+)</name>
        <dbReference type="ChEBI" id="CHEBI:29105"/>
    </ligand>
</feature>
<feature type="binding site" evidence="1">
    <location>
        <position position="12"/>
    </location>
    <ligand>
        <name>Zn(2+)</name>
        <dbReference type="ChEBI" id="CHEBI:29105"/>
    </ligand>
</feature>
<evidence type="ECO:0000313" key="5">
    <source>
        <dbReference type="Proteomes" id="UP000075885"/>
    </source>
</evidence>
<name>A0A182PS48_9DIPT</name>
<reference evidence="4" key="2">
    <citation type="submission" date="2020-05" db="UniProtKB">
        <authorList>
            <consortium name="EnsemblMetazoa"/>
        </authorList>
    </citation>
    <scope>IDENTIFICATION</scope>
    <source>
        <strain evidence="4">Epiroticus2</strain>
    </source>
</reference>
<dbReference type="VEuPathDB" id="VectorBase:AEPI009783"/>
<dbReference type="Proteomes" id="UP000075885">
    <property type="component" value="Unassembled WGS sequence"/>
</dbReference>
<feature type="domain" description="ZAD" evidence="3">
    <location>
        <begin position="7"/>
        <end position="79"/>
    </location>
</feature>
<dbReference type="GO" id="GO:0008270">
    <property type="term" value="F:zinc ion binding"/>
    <property type="evidence" value="ECO:0007669"/>
    <property type="project" value="UniProtKB-UniRule"/>
</dbReference>